<dbReference type="EMBL" id="CABEHT010000001">
    <property type="protein sequence ID" value="VTS13483.1"/>
    <property type="molecule type" value="Genomic_DNA"/>
</dbReference>
<dbReference type="RefSeq" id="WP_077322812.1">
    <property type="nucleotide sequence ID" value="NZ_CABEHT010000001.1"/>
</dbReference>
<organism evidence="1 4">
    <name type="scientific">Streptococcus pseudoporcinus</name>
    <dbReference type="NCBI Taxonomy" id="361101"/>
    <lineage>
        <taxon>Bacteria</taxon>
        <taxon>Bacillati</taxon>
        <taxon>Bacillota</taxon>
        <taxon>Bacilli</taxon>
        <taxon>Lactobacillales</taxon>
        <taxon>Streptococcaceae</taxon>
        <taxon>Streptococcus</taxon>
    </lineage>
</organism>
<protein>
    <submittedName>
        <fullName evidence="1">Uncharacterized protein</fullName>
    </submittedName>
</protein>
<evidence type="ECO:0000313" key="4">
    <source>
        <dbReference type="Proteomes" id="UP000394068"/>
    </source>
</evidence>
<sequence>MKRVKEFTIKLSEDNKAPIVEIDGEKLSGITNLKVEYNSDNAINNSFDNGFRVEYISEENGRCCKQTIGQSFRVGR</sequence>
<dbReference type="AlphaFoldDB" id="A0A4U9XJP1"/>
<dbReference type="Proteomes" id="UP000304914">
    <property type="component" value="Chromosome"/>
</dbReference>
<dbReference type="Proteomes" id="UP000394068">
    <property type="component" value="Unassembled WGS sequence"/>
</dbReference>
<accession>A0A4U9XJP1</accession>
<proteinExistence type="predicted"/>
<reference evidence="3 4" key="1">
    <citation type="submission" date="2019-05" db="EMBL/GenBank/DDBJ databases">
        <authorList>
            <consortium name="Pathogen Informatics"/>
        </authorList>
    </citation>
    <scope>NUCLEOTIDE SEQUENCE [LARGE SCALE GENOMIC DNA]</scope>
    <source>
        <strain evidence="2 3">NCTC5385</strain>
        <strain evidence="1 4">NCTC5386</strain>
    </source>
</reference>
<dbReference type="EMBL" id="LR594035">
    <property type="protein sequence ID" value="VTS19916.1"/>
    <property type="molecule type" value="Genomic_DNA"/>
</dbReference>
<evidence type="ECO:0000313" key="1">
    <source>
        <dbReference type="EMBL" id="VTS13483.1"/>
    </source>
</evidence>
<name>A0A4U9XJP1_9STRE</name>
<gene>
    <name evidence="2" type="ORF">NCTC5385_00883</name>
    <name evidence="1" type="ORF">NCTC5386_00991</name>
</gene>
<evidence type="ECO:0000313" key="2">
    <source>
        <dbReference type="EMBL" id="VTS19916.1"/>
    </source>
</evidence>
<evidence type="ECO:0000313" key="3">
    <source>
        <dbReference type="Proteomes" id="UP000304914"/>
    </source>
</evidence>